<feature type="transmembrane region" description="Helical" evidence="1">
    <location>
        <begin position="103"/>
        <end position="125"/>
    </location>
</feature>
<sequence>MDWYTTVFEVIDMRSFSNLWYWIMLAILWSTVTHWVLGVPWDMVHRARRHGGQLEADLHTLVMIYARRMVHIADVAGFALVWFASAILSALAVIGFWHGVEFAQAVFLMLFPLAIVMLLSFRVARRVLDAGESGEALYRRLGRHRLVVRMIGMVSIFVTAMWGMYQNLAVGPLGG</sequence>
<gene>
    <name evidence="2" type="ORF">SAMN05216257_10515</name>
</gene>
<name>A0A1G9F3C9_9RHOB</name>
<evidence type="ECO:0008006" key="4">
    <source>
        <dbReference type="Google" id="ProtNLM"/>
    </source>
</evidence>
<reference evidence="3" key="1">
    <citation type="submission" date="2016-10" db="EMBL/GenBank/DDBJ databases">
        <authorList>
            <person name="Varghese N."/>
            <person name="Submissions S."/>
        </authorList>
    </citation>
    <scope>NUCLEOTIDE SEQUENCE [LARGE SCALE GENOMIC DNA]</scope>
    <source>
        <strain evidence="3">CGMCC 1.10789</strain>
    </source>
</reference>
<dbReference type="AlphaFoldDB" id="A0A1G9F3C9"/>
<feature type="transmembrane region" description="Helical" evidence="1">
    <location>
        <begin position="75"/>
        <end position="97"/>
    </location>
</feature>
<keyword evidence="1" id="KW-1133">Transmembrane helix</keyword>
<keyword evidence="1" id="KW-0472">Membrane</keyword>
<dbReference type="EMBL" id="FNFV01000005">
    <property type="protein sequence ID" value="SDK82892.1"/>
    <property type="molecule type" value="Genomic_DNA"/>
</dbReference>
<evidence type="ECO:0000256" key="1">
    <source>
        <dbReference type="SAM" id="Phobius"/>
    </source>
</evidence>
<feature type="transmembrane region" description="Helical" evidence="1">
    <location>
        <begin position="20"/>
        <end position="39"/>
    </location>
</feature>
<dbReference type="RefSeq" id="WP_092500630.1">
    <property type="nucleotide sequence ID" value="NZ_FNFV01000005.1"/>
</dbReference>
<dbReference type="STRING" id="990712.SAMN05216257_10515"/>
<proteinExistence type="predicted"/>
<accession>A0A1G9F3C9</accession>
<evidence type="ECO:0000313" key="2">
    <source>
        <dbReference type="EMBL" id="SDK82892.1"/>
    </source>
</evidence>
<organism evidence="2 3">
    <name type="scientific">Meinhardsimonia xiamenensis</name>
    <dbReference type="NCBI Taxonomy" id="990712"/>
    <lineage>
        <taxon>Bacteria</taxon>
        <taxon>Pseudomonadati</taxon>
        <taxon>Pseudomonadota</taxon>
        <taxon>Alphaproteobacteria</taxon>
        <taxon>Rhodobacterales</taxon>
        <taxon>Paracoccaceae</taxon>
        <taxon>Meinhardsimonia</taxon>
    </lineage>
</organism>
<dbReference type="Proteomes" id="UP000199328">
    <property type="component" value="Unassembled WGS sequence"/>
</dbReference>
<dbReference type="OrthoDB" id="7847071at2"/>
<keyword evidence="3" id="KW-1185">Reference proteome</keyword>
<feature type="transmembrane region" description="Helical" evidence="1">
    <location>
        <begin position="146"/>
        <end position="165"/>
    </location>
</feature>
<evidence type="ECO:0000313" key="3">
    <source>
        <dbReference type="Proteomes" id="UP000199328"/>
    </source>
</evidence>
<keyword evidence="1" id="KW-0812">Transmembrane</keyword>
<protein>
    <recommendedName>
        <fullName evidence="4">Component of SufBCD complex</fullName>
    </recommendedName>
</protein>